<dbReference type="SUPFAM" id="SSF53474">
    <property type="entry name" value="alpha/beta-Hydrolases"/>
    <property type="match status" value="1"/>
</dbReference>
<dbReference type="InterPro" id="IPR000073">
    <property type="entry name" value="AB_hydrolase_1"/>
</dbReference>
<dbReference type="Gene3D" id="3.40.50.1820">
    <property type="entry name" value="alpha/beta hydrolase"/>
    <property type="match status" value="1"/>
</dbReference>
<feature type="domain" description="AB hydrolase-1" evidence="2">
    <location>
        <begin position="42"/>
        <end position="298"/>
    </location>
</feature>
<organism evidence="3 4">
    <name type="scientific">Arthrobacter sunyaminii</name>
    <dbReference type="NCBI Taxonomy" id="2816859"/>
    <lineage>
        <taxon>Bacteria</taxon>
        <taxon>Bacillati</taxon>
        <taxon>Actinomycetota</taxon>
        <taxon>Actinomycetes</taxon>
        <taxon>Micrococcales</taxon>
        <taxon>Micrococcaceae</taxon>
        <taxon>Arthrobacter</taxon>
    </lineage>
</organism>
<keyword evidence="1 3" id="KW-0378">Hydrolase</keyword>
<dbReference type="EMBL" id="CP076456">
    <property type="protein sequence ID" value="QWQ37031.1"/>
    <property type="molecule type" value="Genomic_DNA"/>
</dbReference>
<dbReference type="Proteomes" id="UP000680588">
    <property type="component" value="Chromosome"/>
</dbReference>
<evidence type="ECO:0000313" key="3">
    <source>
        <dbReference type="EMBL" id="QWQ37031.1"/>
    </source>
</evidence>
<evidence type="ECO:0000256" key="1">
    <source>
        <dbReference type="ARBA" id="ARBA00022801"/>
    </source>
</evidence>
<reference evidence="3" key="1">
    <citation type="submission" date="2021-06" db="EMBL/GenBank/DDBJ databases">
        <title>Novel species in genus Arthrobacter.</title>
        <authorList>
            <person name="Zhang G."/>
        </authorList>
    </citation>
    <scope>NUCLEOTIDE SEQUENCE</scope>
    <source>
        <strain evidence="3">Zg-ZUI122</strain>
    </source>
</reference>
<name>A0A975S748_9MICC</name>
<evidence type="ECO:0000313" key="4">
    <source>
        <dbReference type="Proteomes" id="UP000680588"/>
    </source>
</evidence>
<evidence type="ECO:0000259" key="2">
    <source>
        <dbReference type="Pfam" id="PF00561"/>
    </source>
</evidence>
<dbReference type="RefSeq" id="WP_207347392.1">
    <property type="nucleotide sequence ID" value="NZ_CP076456.1"/>
</dbReference>
<sequence>MTEGLPGFARFEQFAVEVNGITVTGRVSRADAAGTGGGSSKPALLLLHGHPETHVMWHKVADALAEHFTVVAPDLRGYGGSSKPAGEPDHSTYSKREMAKDAVAVMEHFGAVRGFDRFALCAHDRGARVGHRMLADFPERVTRAMFLDIAPTLDMYAATDRAFAEAYFHWFFLIQPAPLPEDLIEANPRAYVENIMGSRYAGLEPFPAPVLEAYVAALSSPGAVHAMCEDYRASATIDLEHDRADREAGLTPEVPLRVLWGAHGVIESQFEPLALWGKAVPGATGRAVDAGHYLPEEAPAEVLDEILAFFV</sequence>
<dbReference type="PANTHER" id="PTHR43329">
    <property type="entry name" value="EPOXIDE HYDROLASE"/>
    <property type="match status" value="1"/>
</dbReference>
<dbReference type="KEGG" id="asun:KG104_04345"/>
<dbReference type="Pfam" id="PF00561">
    <property type="entry name" value="Abhydrolase_1"/>
    <property type="match status" value="1"/>
</dbReference>
<dbReference type="InterPro" id="IPR000639">
    <property type="entry name" value="Epox_hydrolase-like"/>
</dbReference>
<keyword evidence="4" id="KW-1185">Reference proteome</keyword>
<dbReference type="InterPro" id="IPR029058">
    <property type="entry name" value="AB_hydrolase_fold"/>
</dbReference>
<gene>
    <name evidence="3" type="ORF">KG104_04345</name>
</gene>
<accession>A0A975S748</accession>
<proteinExistence type="predicted"/>
<dbReference type="AlphaFoldDB" id="A0A975S748"/>
<protein>
    <submittedName>
        <fullName evidence="3">Alpha/beta hydrolase</fullName>
    </submittedName>
</protein>
<dbReference type="GO" id="GO:0016787">
    <property type="term" value="F:hydrolase activity"/>
    <property type="evidence" value="ECO:0007669"/>
    <property type="project" value="UniProtKB-KW"/>
</dbReference>
<dbReference type="PRINTS" id="PR00412">
    <property type="entry name" value="EPOXHYDRLASE"/>
</dbReference>